<dbReference type="InterPro" id="IPR017926">
    <property type="entry name" value="GATASE"/>
</dbReference>
<dbReference type="OMA" id="PWIQTLK"/>
<dbReference type="Gene3D" id="3.40.50.880">
    <property type="match status" value="1"/>
</dbReference>
<evidence type="ECO:0000313" key="7">
    <source>
        <dbReference type="EMBL" id="KVI01849.1"/>
    </source>
</evidence>
<dbReference type="GO" id="GO:0019760">
    <property type="term" value="P:glucosinolate metabolic process"/>
    <property type="evidence" value="ECO:0007669"/>
    <property type="project" value="UniProtKB-ARBA"/>
</dbReference>
<reference evidence="7 8" key="1">
    <citation type="journal article" date="2016" name="Sci. Rep.">
        <title>The genome sequence of the outbreeding globe artichoke constructed de novo incorporating a phase-aware low-pass sequencing strategy of F1 progeny.</title>
        <authorList>
            <person name="Scaglione D."/>
            <person name="Reyes-Chin-Wo S."/>
            <person name="Acquadro A."/>
            <person name="Froenicke L."/>
            <person name="Portis E."/>
            <person name="Beitel C."/>
            <person name="Tirone M."/>
            <person name="Mauro R."/>
            <person name="Lo Monaco A."/>
            <person name="Mauromicale G."/>
            <person name="Faccioli P."/>
            <person name="Cattivelli L."/>
            <person name="Rieseberg L."/>
            <person name="Michelmore R."/>
            <person name="Lanteri S."/>
        </authorList>
    </citation>
    <scope>NUCLEOTIDE SEQUENCE [LARGE SCALE GENOMIC DNA]</scope>
    <source>
        <strain evidence="7">2C</strain>
    </source>
</reference>
<keyword evidence="4" id="KW-0963">Cytoplasm</keyword>
<evidence type="ECO:0000313" key="8">
    <source>
        <dbReference type="Proteomes" id="UP000243975"/>
    </source>
</evidence>
<comment type="subcellular location">
    <subcellularLocation>
        <location evidence="1">Cytoplasm</location>
        <location evidence="1">Cytosol</location>
    </subcellularLocation>
</comment>
<keyword evidence="8" id="KW-1185">Reference proteome</keyword>
<proteinExistence type="inferred from homology"/>
<keyword evidence="5" id="KW-0378">Hydrolase</keyword>
<dbReference type="InterPro" id="IPR029062">
    <property type="entry name" value="Class_I_gatase-like"/>
</dbReference>
<feature type="domain" description="Glutamine amidotransferase" evidence="6">
    <location>
        <begin position="64"/>
        <end position="196"/>
    </location>
</feature>
<dbReference type="GO" id="GO:0005829">
    <property type="term" value="C:cytosol"/>
    <property type="evidence" value="ECO:0007669"/>
    <property type="project" value="UniProtKB-SubCell"/>
</dbReference>
<dbReference type="PANTHER" id="PTHR42695">
    <property type="entry name" value="GLUTAMINE AMIDOTRANSFERASE YLR126C-RELATED"/>
    <property type="match status" value="1"/>
</dbReference>
<evidence type="ECO:0000256" key="3">
    <source>
        <dbReference type="ARBA" id="ARBA00011083"/>
    </source>
</evidence>
<evidence type="ECO:0000256" key="1">
    <source>
        <dbReference type="ARBA" id="ARBA00004514"/>
    </source>
</evidence>
<dbReference type="PANTHER" id="PTHR42695:SF13">
    <property type="entry name" value="GLUTAMINE AMIDOTRANSFERASE CLASS-I FAMILY PROTEIN, EXPRESSED"/>
    <property type="match status" value="1"/>
</dbReference>
<name>A0A103Y3H6_CYNCS</name>
<comment type="caution">
    <text evidence="7">The sequence shown here is derived from an EMBL/GenBank/DDBJ whole genome shotgun (WGS) entry which is preliminary data.</text>
</comment>
<evidence type="ECO:0000256" key="4">
    <source>
        <dbReference type="ARBA" id="ARBA00022490"/>
    </source>
</evidence>
<dbReference type="Pfam" id="PF00117">
    <property type="entry name" value="GATase"/>
    <property type="match status" value="1"/>
</dbReference>
<dbReference type="InterPro" id="IPR044992">
    <property type="entry name" value="ChyE-like"/>
</dbReference>
<dbReference type="Gramene" id="KVI01849">
    <property type="protein sequence ID" value="KVI01849"/>
    <property type="gene ID" value="Ccrd_019871"/>
</dbReference>
<dbReference type="EMBL" id="LEKV01002678">
    <property type="protein sequence ID" value="KVI01849.1"/>
    <property type="molecule type" value="Genomic_DNA"/>
</dbReference>
<accession>A0A103Y3H6</accession>
<evidence type="ECO:0000259" key="6">
    <source>
        <dbReference type="Pfam" id="PF00117"/>
    </source>
</evidence>
<comment type="pathway">
    <text evidence="2">Secondary metabolite biosynthesis.</text>
</comment>
<evidence type="ECO:0000256" key="2">
    <source>
        <dbReference type="ARBA" id="ARBA00005179"/>
    </source>
</evidence>
<keyword evidence="7" id="KW-0315">Glutamine amidotransferase</keyword>
<dbReference type="STRING" id="59895.A0A103Y3H6"/>
<dbReference type="AlphaFoldDB" id="A0A103Y3H6"/>
<evidence type="ECO:0000256" key="5">
    <source>
        <dbReference type="ARBA" id="ARBA00022801"/>
    </source>
</evidence>
<dbReference type="GO" id="GO:0008233">
    <property type="term" value="F:peptidase activity"/>
    <property type="evidence" value="ECO:0007669"/>
    <property type="project" value="UniProtKB-ARBA"/>
</dbReference>
<comment type="similarity">
    <text evidence="3">Belongs to the peptidase C26 family.</text>
</comment>
<dbReference type="FunFam" id="3.40.50.880:FF:000040">
    <property type="entry name" value="Gamma-glutamyl peptidase 5"/>
    <property type="match status" value="1"/>
</dbReference>
<dbReference type="SUPFAM" id="SSF52317">
    <property type="entry name" value="Class I glutamine amidotransferase-like"/>
    <property type="match status" value="1"/>
</dbReference>
<organism evidence="7 8">
    <name type="scientific">Cynara cardunculus var. scolymus</name>
    <name type="common">Globe artichoke</name>
    <name type="synonym">Cynara scolymus</name>
    <dbReference type="NCBI Taxonomy" id="59895"/>
    <lineage>
        <taxon>Eukaryota</taxon>
        <taxon>Viridiplantae</taxon>
        <taxon>Streptophyta</taxon>
        <taxon>Embryophyta</taxon>
        <taxon>Tracheophyta</taxon>
        <taxon>Spermatophyta</taxon>
        <taxon>Magnoliopsida</taxon>
        <taxon>eudicotyledons</taxon>
        <taxon>Gunneridae</taxon>
        <taxon>Pentapetalae</taxon>
        <taxon>asterids</taxon>
        <taxon>campanulids</taxon>
        <taxon>Asterales</taxon>
        <taxon>Asteraceae</taxon>
        <taxon>Carduoideae</taxon>
        <taxon>Cardueae</taxon>
        <taxon>Carduinae</taxon>
        <taxon>Cynara</taxon>
    </lineage>
</organism>
<dbReference type="Proteomes" id="UP000243975">
    <property type="component" value="Unassembled WGS sequence"/>
</dbReference>
<dbReference type="CDD" id="cd01741">
    <property type="entry name" value="GATase1_1"/>
    <property type="match status" value="1"/>
</dbReference>
<dbReference type="OrthoDB" id="92161at2759"/>
<sequence>MEELGRMKRFAVLLCAEDSDYVKKKYGGYFGVFVAMLAEEGEIWDVFRVSSGHFPSDDEIGLYDGFVITGSCNDAHGNDAWICKLLILLKKLDSLNKKVLGICFGHQILARALGGKVARATTGWDIGVRSINFSTSMKMFTNLKLPTRLSLIECHRDEVRELPSKVEVLASSDKTKVEMFRYGDHIMGVQGHPEYTKDILLQLIDRLLQHNLIEEWNAIKGRGSMEENEPDRETWKQLCTSFLKGKLWTLRISRGTNTQVRTSIVNPKKQ</sequence>
<protein>
    <submittedName>
        <fullName evidence="7">Glutamine amidotransferase type 1</fullName>
    </submittedName>
</protein>
<gene>
    <name evidence="7" type="ORF">Ccrd_019871</name>
</gene>
<dbReference type="PROSITE" id="PS51273">
    <property type="entry name" value="GATASE_TYPE_1"/>
    <property type="match status" value="1"/>
</dbReference>